<proteinExistence type="predicted"/>
<reference evidence="1 2" key="1">
    <citation type="journal article" date="2019" name="Sci. Rep.">
        <title>Orb-weaving spider Araneus ventricosus genome elucidates the spidroin gene catalogue.</title>
        <authorList>
            <person name="Kono N."/>
            <person name="Nakamura H."/>
            <person name="Ohtoshi R."/>
            <person name="Moran D.A.P."/>
            <person name="Shinohara A."/>
            <person name="Yoshida Y."/>
            <person name="Fujiwara M."/>
            <person name="Mori M."/>
            <person name="Tomita M."/>
            <person name="Arakawa K."/>
        </authorList>
    </citation>
    <scope>NUCLEOTIDE SEQUENCE [LARGE SCALE GENOMIC DNA]</scope>
</reference>
<comment type="caution">
    <text evidence="1">The sequence shown here is derived from an EMBL/GenBank/DDBJ whole genome shotgun (WGS) entry which is preliminary data.</text>
</comment>
<protein>
    <submittedName>
        <fullName evidence="1">Uncharacterized protein</fullName>
    </submittedName>
</protein>
<dbReference type="AlphaFoldDB" id="A0A4Y2GSF4"/>
<name>A0A4Y2GSF4_ARAVE</name>
<organism evidence="1 2">
    <name type="scientific">Araneus ventricosus</name>
    <name type="common">Orbweaver spider</name>
    <name type="synonym">Epeira ventricosa</name>
    <dbReference type="NCBI Taxonomy" id="182803"/>
    <lineage>
        <taxon>Eukaryota</taxon>
        <taxon>Metazoa</taxon>
        <taxon>Ecdysozoa</taxon>
        <taxon>Arthropoda</taxon>
        <taxon>Chelicerata</taxon>
        <taxon>Arachnida</taxon>
        <taxon>Araneae</taxon>
        <taxon>Araneomorphae</taxon>
        <taxon>Entelegynae</taxon>
        <taxon>Araneoidea</taxon>
        <taxon>Araneidae</taxon>
        <taxon>Araneus</taxon>
    </lineage>
</organism>
<gene>
    <name evidence="1" type="ORF">AVEN_227392_1</name>
</gene>
<evidence type="ECO:0000313" key="1">
    <source>
        <dbReference type="EMBL" id="GBM56902.1"/>
    </source>
</evidence>
<dbReference type="EMBL" id="BGPR01001566">
    <property type="protein sequence ID" value="GBM56902.1"/>
    <property type="molecule type" value="Genomic_DNA"/>
</dbReference>
<sequence length="138" mass="16640">MKAKLLSHWIPKYQRLMQPPPPTKPFEIPKELLQETEVEQEEKPTALFSMKNMIAKFIAYTIAKTRKKYIILIWEKLRDVNYTFNDMSELQKDWKTEYKSNVIDLFSYFMRNERPDSKPPLGFHTFLQRILDANIPIW</sequence>
<accession>A0A4Y2GSF4</accession>
<dbReference type="OrthoDB" id="6431605at2759"/>
<dbReference type="Proteomes" id="UP000499080">
    <property type="component" value="Unassembled WGS sequence"/>
</dbReference>
<keyword evidence="2" id="KW-1185">Reference proteome</keyword>
<evidence type="ECO:0000313" key="2">
    <source>
        <dbReference type="Proteomes" id="UP000499080"/>
    </source>
</evidence>